<sequence>MIMKEFTAIGVILVLPYMVLANPRIQLSVDDKDAGTHKLDKSKEAEITNKFFQDNALPRLVDPRFYDDEESQFQSAKRNVDPNAFRMSFGKRMMDSNAFRMGFGKRDIDANAFRLGFGKRLAEVYDPVEMNINEQESPMLAAEPMLMLSGVDQKRTPAKRMDRNNFRISFGK</sequence>
<evidence type="ECO:0000256" key="1">
    <source>
        <dbReference type="SAM" id="SignalP"/>
    </source>
</evidence>
<organism evidence="2 3">
    <name type="scientific">Acrobeloides nanus</name>
    <dbReference type="NCBI Taxonomy" id="290746"/>
    <lineage>
        <taxon>Eukaryota</taxon>
        <taxon>Metazoa</taxon>
        <taxon>Ecdysozoa</taxon>
        <taxon>Nematoda</taxon>
        <taxon>Chromadorea</taxon>
        <taxon>Rhabditida</taxon>
        <taxon>Tylenchina</taxon>
        <taxon>Cephalobomorpha</taxon>
        <taxon>Cephaloboidea</taxon>
        <taxon>Cephalobidae</taxon>
        <taxon>Acrobeloides</taxon>
    </lineage>
</organism>
<accession>A0A914C0S0</accession>
<evidence type="ECO:0000313" key="2">
    <source>
        <dbReference type="Proteomes" id="UP000887540"/>
    </source>
</evidence>
<dbReference type="Proteomes" id="UP000887540">
    <property type="component" value="Unplaced"/>
</dbReference>
<keyword evidence="1" id="KW-0732">Signal</keyword>
<dbReference type="AlphaFoldDB" id="A0A914C0S0"/>
<name>A0A914C0S0_9BILA</name>
<keyword evidence="2" id="KW-1185">Reference proteome</keyword>
<feature type="chain" id="PRO_5037506543" evidence="1">
    <location>
        <begin position="22"/>
        <end position="172"/>
    </location>
</feature>
<reference evidence="3" key="1">
    <citation type="submission" date="2022-11" db="UniProtKB">
        <authorList>
            <consortium name="WormBaseParasite"/>
        </authorList>
    </citation>
    <scope>IDENTIFICATION</scope>
</reference>
<dbReference type="WBParaSite" id="ACRNAN_Path_1456.g5707.t1">
    <property type="protein sequence ID" value="ACRNAN_Path_1456.g5707.t1"/>
    <property type="gene ID" value="ACRNAN_Path_1456.g5707"/>
</dbReference>
<protein>
    <submittedName>
        <fullName evidence="3">Uncharacterized protein</fullName>
    </submittedName>
</protein>
<proteinExistence type="predicted"/>
<evidence type="ECO:0000313" key="3">
    <source>
        <dbReference type="WBParaSite" id="ACRNAN_Path_1456.g5707.t1"/>
    </source>
</evidence>
<feature type="signal peptide" evidence="1">
    <location>
        <begin position="1"/>
        <end position="21"/>
    </location>
</feature>